<name>A0AAV4UA85_9ARAC</name>
<evidence type="ECO:0000313" key="1">
    <source>
        <dbReference type="EMBL" id="GIY54701.1"/>
    </source>
</evidence>
<accession>A0AAV4UA85</accession>
<sequence length="84" mass="9217">MTGDVARFEVRVASRRFSPRDCGCHGNSLFPLVNSATGTMRSQHTVCLCLGVGNMASVTMVTAKTQNHNISVILHTRPRNEPKF</sequence>
<proteinExistence type="predicted"/>
<protein>
    <submittedName>
        <fullName evidence="1">Uncharacterized protein</fullName>
    </submittedName>
</protein>
<gene>
    <name evidence="1" type="ORF">CDAR_240811</name>
</gene>
<dbReference type="Proteomes" id="UP001054837">
    <property type="component" value="Unassembled WGS sequence"/>
</dbReference>
<reference evidence="1 2" key="1">
    <citation type="submission" date="2021-06" db="EMBL/GenBank/DDBJ databases">
        <title>Caerostris darwini draft genome.</title>
        <authorList>
            <person name="Kono N."/>
            <person name="Arakawa K."/>
        </authorList>
    </citation>
    <scope>NUCLEOTIDE SEQUENCE [LARGE SCALE GENOMIC DNA]</scope>
</reference>
<keyword evidence="2" id="KW-1185">Reference proteome</keyword>
<comment type="caution">
    <text evidence="1">The sequence shown here is derived from an EMBL/GenBank/DDBJ whole genome shotgun (WGS) entry which is preliminary data.</text>
</comment>
<dbReference type="EMBL" id="BPLQ01010957">
    <property type="protein sequence ID" value="GIY54701.1"/>
    <property type="molecule type" value="Genomic_DNA"/>
</dbReference>
<evidence type="ECO:0000313" key="2">
    <source>
        <dbReference type="Proteomes" id="UP001054837"/>
    </source>
</evidence>
<dbReference type="AlphaFoldDB" id="A0AAV4UA85"/>
<organism evidence="1 2">
    <name type="scientific">Caerostris darwini</name>
    <dbReference type="NCBI Taxonomy" id="1538125"/>
    <lineage>
        <taxon>Eukaryota</taxon>
        <taxon>Metazoa</taxon>
        <taxon>Ecdysozoa</taxon>
        <taxon>Arthropoda</taxon>
        <taxon>Chelicerata</taxon>
        <taxon>Arachnida</taxon>
        <taxon>Araneae</taxon>
        <taxon>Araneomorphae</taxon>
        <taxon>Entelegynae</taxon>
        <taxon>Araneoidea</taxon>
        <taxon>Araneidae</taxon>
        <taxon>Caerostris</taxon>
    </lineage>
</organism>